<reference evidence="2 3" key="1">
    <citation type="submission" date="2018-01" db="EMBL/GenBank/DDBJ databases">
        <title>Halomonas endophytica sp. nov., isolated from storage liquid in the stems of Populus euphratica.</title>
        <authorList>
            <person name="Chen C."/>
        </authorList>
    </citation>
    <scope>NUCLEOTIDE SEQUENCE [LARGE SCALE GENOMIC DNA]</scope>
    <source>
        <strain evidence="2 3">DSM 26881</strain>
    </source>
</reference>
<dbReference type="Proteomes" id="UP000235346">
    <property type="component" value="Unassembled WGS sequence"/>
</dbReference>
<dbReference type="AlphaFoldDB" id="A0A2N7TU03"/>
<proteinExistence type="predicted"/>
<protein>
    <recommendedName>
        <fullName evidence="4">1-acyl-sn-glycerol-3-phosphate acyltransferase</fullName>
    </recommendedName>
</protein>
<keyword evidence="1" id="KW-0472">Membrane</keyword>
<organism evidence="2 3">
    <name type="scientific">Halomonas heilongjiangensis</name>
    <dbReference type="NCBI Taxonomy" id="1387883"/>
    <lineage>
        <taxon>Bacteria</taxon>
        <taxon>Pseudomonadati</taxon>
        <taxon>Pseudomonadota</taxon>
        <taxon>Gammaproteobacteria</taxon>
        <taxon>Oceanospirillales</taxon>
        <taxon>Halomonadaceae</taxon>
        <taxon>Halomonas</taxon>
    </lineage>
</organism>
<comment type="caution">
    <text evidence="2">The sequence shown here is derived from an EMBL/GenBank/DDBJ whole genome shotgun (WGS) entry which is preliminary data.</text>
</comment>
<keyword evidence="1" id="KW-1133">Transmembrane helix</keyword>
<evidence type="ECO:0000313" key="3">
    <source>
        <dbReference type="Proteomes" id="UP000235346"/>
    </source>
</evidence>
<name>A0A2N7TU03_9GAMM</name>
<accession>A0A2N7TU03</accession>
<dbReference type="EMBL" id="PNRE01000010">
    <property type="protein sequence ID" value="PMR71651.1"/>
    <property type="molecule type" value="Genomic_DNA"/>
</dbReference>
<evidence type="ECO:0000313" key="2">
    <source>
        <dbReference type="EMBL" id="PMR71651.1"/>
    </source>
</evidence>
<dbReference type="RefSeq" id="WP_102626190.1">
    <property type="nucleotide sequence ID" value="NZ_PDOH01000055.1"/>
</dbReference>
<keyword evidence="3" id="KW-1185">Reference proteome</keyword>
<sequence length="73" mass="8494">MVDHYPDTGMFLLHYAGWLVAGVTLLMLMALWPAWIVFGWGLWRRLHFSLFALALLLVNLQLWQWRIIGAAVI</sequence>
<feature type="transmembrane region" description="Helical" evidence="1">
    <location>
        <begin position="15"/>
        <end position="38"/>
    </location>
</feature>
<gene>
    <name evidence="2" type="ORF">C1H66_01695</name>
</gene>
<feature type="transmembrane region" description="Helical" evidence="1">
    <location>
        <begin position="50"/>
        <end position="68"/>
    </location>
</feature>
<evidence type="ECO:0008006" key="4">
    <source>
        <dbReference type="Google" id="ProtNLM"/>
    </source>
</evidence>
<keyword evidence="1" id="KW-0812">Transmembrane</keyword>
<evidence type="ECO:0000256" key="1">
    <source>
        <dbReference type="SAM" id="Phobius"/>
    </source>
</evidence>